<dbReference type="Gene3D" id="3.40.50.620">
    <property type="entry name" value="HUPs"/>
    <property type="match status" value="1"/>
</dbReference>
<dbReference type="NCBIfam" id="NF041925">
    <property type="entry name" value="QatC"/>
    <property type="match status" value="1"/>
</dbReference>
<accession>A0A377PFM7</accession>
<proteinExistence type="predicted"/>
<protein>
    <recommendedName>
        <fullName evidence="3">7-cyano-7-deazaguanine synthase</fullName>
    </recommendedName>
</protein>
<gene>
    <name evidence="1" type="ORF">NCTC8105_01154</name>
</gene>
<organism evidence="1 2">
    <name type="scientific">Hafnia alvei</name>
    <dbReference type="NCBI Taxonomy" id="569"/>
    <lineage>
        <taxon>Bacteria</taxon>
        <taxon>Pseudomonadati</taxon>
        <taxon>Pseudomonadota</taxon>
        <taxon>Gammaproteobacteria</taxon>
        <taxon>Enterobacterales</taxon>
        <taxon>Hafniaceae</taxon>
        <taxon>Hafnia</taxon>
    </lineage>
</organism>
<reference evidence="1 2" key="1">
    <citation type="submission" date="2018-06" db="EMBL/GenBank/DDBJ databases">
        <authorList>
            <consortium name="Pathogen Informatics"/>
            <person name="Doyle S."/>
        </authorList>
    </citation>
    <scope>NUCLEOTIDE SEQUENCE [LARGE SCALE GENOMIC DNA]</scope>
    <source>
        <strain evidence="1 2">NCTC8105</strain>
    </source>
</reference>
<dbReference type="InterPro" id="IPR014729">
    <property type="entry name" value="Rossmann-like_a/b/a_fold"/>
</dbReference>
<name>A0A377PFM7_HAFAL</name>
<sequence length="457" mass="50589">MSHHTLVARLGTDDNSDLQLSRQSTHLTEINFLKENGKLDFGLGQALNGLSDLGLTPMDVSVDLALLAATVTAADTRISRGHNAQDLWTREIALYIPVASPTLWNSQTGLLSRMLNFLTGDRWTIHFRSRPVIEHGLIQRSSKERSVNPTSVCLFSGGLDSFIGAIDLLSNGGTPLLISHYWDTTTSVYQQKCAQLLSERYGQSFSHVRARVGFEKTTIEGEDGENTLRGRSFMFFSLATMAADALGGPVTINVPENGLISLNVPLDPLRVGALSTRTTHPFYMARFNELLSNLGISAHLENPYAYKTKGEMAIHCHDHAFLRQHAADTMSCSSPQSTRWNPALNEQQSTHCGRCVPCLIRRASLFTAFGTDDTIYRIPDLRSRVLDSSKPEGEHVRAFQFALARLARSPSRAKFDIHKPGPLSDYPDCLAEYEGVYLRGMKEVERLLSGVITRPLT</sequence>
<dbReference type="EMBL" id="UGHP01000001">
    <property type="protein sequence ID" value="STQ79095.1"/>
    <property type="molecule type" value="Genomic_DNA"/>
</dbReference>
<dbReference type="AlphaFoldDB" id="A0A377PFM7"/>
<dbReference type="InterPro" id="IPR049676">
    <property type="entry name" value="QatC"/>
</dbReference>
<dbReference type="SUPFAM" id="SSF52402">
    <property type="entry name" value="Adenine nucleotide alpha hydrolases-like"/>
    <property type="match status" value="1"/>
</dbReference>
<dbReference type="Proteomes" id="UP000254821">
    <property type="component" value="Unassembled WGS sequence"/>
</dbReference>
<evidence type="ECO:0000313" key="2">
    <source>
        <dbReference type="Proteomes" id="UP000254821"/>
    </source>
</evidence>
<evidence type="ECO:0008006" key="3">
    <source>
        <dbReference type="Google" id="ProtNLM"/>
    </source>
</evidence>
<dbReference type="RefSeq" id="WP_043491415.1">
    <property type="nucleotide sequence ID" value="NZ_CP139992.1"/>
</dbReference>
<evidence type="ECO:0000313" key="1">
    <source>
        <dbReference type="EMBL" id="STQ79095.1"/>
    </source>
</evidence>